<feature type="repeat" description="WD" evidence="3">
    <location>
        <begin position="235"/>
        <end position="276"/>
    </location>
</feature>
<feature type="repeat" description="WD" evidence="3">
    <location>
        <begin position="192"/>
        <end position="233"/>
    </location>
</feature>
<dbReference type="PROSITE" id="PS00678">
    <property type="entry name" value="WD_REPEATS_1"/>
    <property type="match status" value="3"/>
</dbReference>
<feature type="repeat" description="WD" evidence="3">
    <location>
        <begin position="446"/>
        <end position="479"/>
    </location>
</feature>
<evidence type="ECO:0000256" key="3">
    <source>
        <dbReference type="PROSITE-ProRule" id="PRU00221"/>
    </source>
</evidence>
<organism evidence="5 6">
    <name type="scientific">Coniophora puteana (strain RWD-64-598)</name>
    <name type="common">Brown rot fungus</name>
    <dbReference type="NCBI Taxonomy" id="741705"/>
    <lineage>
        <taxon>Eukaryota</taxon>
        <taxon>Fungi</taxon>
        <taxon>Dikarya</taxon>
        <taxon>Basidiomycota</taxon>
        <taxon>Agaricomycotina</taxon>
        <taxon>Agaricomycetes</taxon>
        <taxon>Agaricomycetidae</taxon>
        <taxon>Boletales</taxon>
        <taxon>Coniophorineae</taxon>
        <taxon>Coniophoraceae</taxon>
        <taxon>Coniophora</taxon>
    </lineage>
</organism>
<sequence length="581" mass="62044">MPSSNTLSDRLRPSSSSSLEDTTVTPCLDTFTDSKDGPINPSDAPPGSNGDTSVPATFKDQTRPVTAVACSPGGILTASAHNDGEIRIWDSKAGLQVGQSLDGGVSSAFAFSPDGTCLAIGPFQFDTNIRIYLHVWDLTTQKCVLGPLNLGRNMNSYFTSVQYSMDGEIIATTSADRQLRLWDATSGEVISNMEHPAIVKRVAFSPCGNQVASAFTDNVVRVWAVATQELTLPPLARHHSEVGMVAYSPDGRLLASGSADWTVRLWNAGTGEPFKEPLRGHRLPITDLVFTSEGQVVLISASRGKSIRAWDLKTVACLMYTSRMVTSLAWFPDGSQFASAGGDPTIKIWDGKTGEESNHPFLYHSGDITSVDISAGGSMLASSSSDGEISVFDTHTKDLAWSLTKEHTGRPVVIKFTPDGSQIVTAGRDRTVRVWDSQAGRLLSVIDGHSSNIHALSISATGTHLATGLVDGTVCIWDLITRTLIAGPYKHNDHVQTVCWAPNGEYILSGHHSGNARVSSVLTGNQVLTVHEHVVTVASFSPDGSRVFGGTVNGFIRVWETASGKLLLGKVRLPSKSVLSP</sequence>
<keyword evidence="2" id="KW-0677">Repeat</keyword>
<dbReference type="KEGG" id="cput:CONPUDRAFT_54534"/>
<dbReference type="PROSITE" id="PS50082">
    <property type="entry name" value="WD_REPEATS_2"/>
    <property type="match status" value="10"/>
</dbReference>
<feature type="repeat" description="WD" evidence="3">
    <location>
        <begin position="404"/>
        <end position="445"/>
    </location>
</feature>
<dbReference type="AlphaFoldDB" id="A0A5M3MRT3"/>
<dbReference type="Pfam" id="PF00400">
    <property type="entry name" value="WD40"/>
    <property type="match status" value="11"/>
</dbReference>
<evidence type="ECO:0000313" key="5">
    <source>
        <dbReference type="EMBL" id="EIW81796.1"/>
    </source>
</evidence>
<dbReference type="Gene3D" id="2.130.10.10">
    <property type="entry name" value="YVTN repeat-like/Quinoprotein amine dehydrogenase"/>
    <property type="match status" value="4"/>
</dbReference>
<dbReference type="InterPro" id="IPR001680">
    <property type="entry name" value="WD40_rpt"/>
</dbReference>
<accession>A0A5M3MRT3</accession>
<gene>
    <name evidence="5" type="ORF">CONPUDRAFT_54534</name>
</gene>
<reference evidence="6" key="1">
    <citation type="journal article" date="2012" name="Science">
        <title>The Paleozoic origin of enzymatic lignin decomposition reconstructed from 31 fungal genomes.</title>
        <authorList>
            <person name="Floudas D."/>
            <person name="Binder M."/>
            <person name="Riley R."/>
            <person name="Barry K."/>
            <person name="Blanchette R.A."/>
            <person name="Henrissat B."/>
            <person name="Martinez A.T."/>
            <person name="Otillar R."/>
            <person name="Spatafora J.W."/>
            <person name="Yadav J.S."/>
            <person name="Aerts A."/>
            <person name="Benoit I."/>
            <person name="Boyd A."/>
            <person name="Carlson A."/>
            <person name="Copeland A."/>
            <person name="Coutinho P.M."/>
            <person name="de Vries R.P."/>
            <person name="Ferreira P."/>
            <person name="Findley K."/>
            <person name="Foster B."/>
            <person name="Gaskell J."/>
            <person name="Glotzer D."/>
            <person name="Gorecki P."/>
            <person name="Heitman J."/>
            <person name="Hesse C."/>
            <person name="Hori C."/>
            <person name="Igarashi K."/>
            <person name="Jurgens J.A."/>
            <person name="Kallen N."/>
            <person name="Kersten P."/>
            <person name="Kohler A."/>
            <person name="Kuees U."/>
            <person name="Kumar T.K.A."/>
            <person name="Kuo A."/>
            <person name="LaButti K."/>
            <person name="Larrondo L.F."/>
            <person name="Lindquist E."/>
            <person name="Ling A."/>
            <person name="Lombard V."/>
            <person name="Lucas S."/>
            <person name="Lundell T."/>
            <person name="Martin R."/>
            <person name="McLaughlin D.J."/>
            <person name="Morgenstern I."/>
            <person name="Morin E."/>
            <person name="Murat C."/>
            <person name="Nagy L.G."/>
            <person name="Nolan M."/>
            <person name="Ohm R.A."/>
            <person name="Patyshakuliyeva A."/>
            <person name="Rokas A."/>
            <person name="Ruiz-Duenas F.J."/>
            <person name="Sabat G."/>
            <person name="Salamov A."/>
            <person name="Samejima M."/>
            <person name="Schmutz J."/>
            <person name="Slot J.C."/>
            <person name="St John F."/>
            <person name="Stenlid J."/>
            <person name="Sun H."/>
            <person name="Sun S."/>
            <person name="Syed K."/>
            <person name="Tsang A."/>
            <person name="Wiebenga A."/>
            <person name="Young D."/>
            <person name="Pisabarro A."/>
            <person name="Eastwood D.C."/>
            <person name="Martin F."/>
            <person name="Cullen D."/>
            <person name="Grigoriev I.V."/>
            <person name="Hibbett D.S."/>
        </authorList>
    </citation>
    <scope>NUCLEOTIDE SEQUENCE [LARGE SCALE GENOMIC DNA]</scope>
    <source>
        <strain evidence="6">RWD-64-598 SS2</strain>
    </source>
</reference>
<comment type="caution">
    <text evidence="5">The sequence shown here is derived from an EMBL/GenBank/DDBJ whole genome shotgun (WGS) entry which is preliminary data.</text>
</comment>
<feature type="repeat" description="WD" evidence="3">
    <location>
        <begin position="361"/>
        <end position="402"/>
    </location>
</feature>
<feature type="repeat" description="WD" evidence="3">
    <location>
        <begin position="151"/>
        <end position="192"/>
    </location>
</feature>
<dbReference type="PANTHER" id="PTHR19848:SF8">
    <property type="entry name" value="F-BOX AND WD REPEAT DOMAIN CONTAINING 7"/>
    <property type="match status" value="1"/>
</dbReference>
<dbReference type="EMBL" id="JH711577">
    <property type="protein sequence ID" value="EIW81796.1"/>
    <property type="molecule type" value="Genomic_DNA"/>
</dbReference>
<keyword evidence="6" id="KW-1185">Reference proteome</keyword>
<dbReference type="InterPro" id="IPR019775">
    <property type="entry name" value="WD40_repeat_CS"/>
</dbReference>
<evidence type="ECO:0000256" key="4">
    <source>
        <dbReference type="SAM" id="MobiDB-lite"/>
    </source>
</evidence>
<dbReference type="RefSeq" id="XP_007767397.1">
    <property type="nucleotide sequence ID" value="XM_007769207.1"/>
</dbReference>
<evidence type="ECO:0000256" key="1">
    <source>
        <dbReference type="ARBA" id="ARBA00022574"/>
    </source>
</evidence>
<dbReference type="Proteomes" id="UP000053558">
    <property type="component" value="Unassembled WGS sequence"/>
</dbReference>
<proteinExistence type="predicted"/>
<dbReference type="PROSITE" id="PS50294">
    <property type="entry name" value="WD_REPEATS_REGION"/>
    <property type="match status" value="9"/>
</dbReference>
<feature type="region of interest" description="Disordered" evidence="4">
    <location>
        <begin position="1"/>
        <end position="57"/>
    </location>
</feature>
<dbReference type="SMART" id="SM00320">
    <property type="entry name" value="WD40"/>
    <property type="match status" value="11"/>
</dbReference>
<dbReference type="InterPro" id="IPR015943">
    <property type="entry name" value="WD40/YVTN_repeat-like_dom_sf"/>
</dbReference>
<evidence type="ECO:0000313" key="6">
    <source>
        <dbReference type="Proteomes" id="UP000053558"/>
    </source>
</evidence>
<dbReference type="InterPro" id="IPR036322">
    <property type="entry name" value="WD40_repeat_dom_sf"/>
</dbReference>
<dbReference type="GeneID" id="19207672"/>
<feature type="repeat" description="WD" evidence="3">
    <location>
        <begin position="528"/>
        <end position="569"/>
    </location>
</feature>
<dbReference type="PANTHER" id="PTHR19848">
    <property type="entry name" value="WD40 REPEAT PROTEIN"/>
    <property type="match status" value="1"/>
</dbReference>
<feature type="repeat" description="WD" evidence="3">
    <location>
        <begin position="58"/>
        <end position="99"/>
    </location>
</feature>
<dbReference type="OrthoDB" id="674604at2759"/>
<protein>
    <submittedName>
        <fullName evidence="5">WD40 repeat-like protein</fullName>
    </submittedName>
</protein>
<dbReference type="InterPro" id="IPR020472">
    <property type="entry name" value="WD40_PAC1"/>
</dbReference>
<evidence type="ECO:0000256" key="2">
    <source>
        <dbReference type="ARBA" id="ARBA00022737"/>
    </source>
</evidence>
<dbReference type="SUPFAM" id="SSF50978">
    <property type="entry name" value="WD40 repeat-like"/>
    <property type="match status" value="2"/>
</dbReference>
<feature type="repeat" description="WD" evidence="3">
    <location>
        <begin position="318"/>
        <end position="359"/>
    </location>
</feature>
<dbReference type="PRINTS" id="PR00320">
    <property type="entry name" value="GPROTEINBRPT"/>
</dbReference>
<name>A0A5M3MRT3_CONPW</name>
<feature type="repeat" description="WD" evidence="3">
    <location>
        <begin position="278"/>
        <end position="320"/>
    </location>
</feature>
<dbReference type="CDD" id="cd00200">
    <property type="entry name" value="WD40"/>
    <property type="match status" value="2"/>
</dbReference>
<keyword evidence="1 3" id="KW-0853">WD repeat</keyword>